<feature type="compositionally biased region" description="Pro residues" evidence="4">
    <location>
        <begin position="27"/>
        <end position="40"/>
    </location>
</feature>
<keyword evidence="1" id="KW-0677">Repeat</keyword>
<accession>A0A267DCN2</accession>
<sequence>RSPAHTASPSAVMAAATSASVLGESPPVTPPPPPLLPQAPPLALTVPDEFRRGFGVFQQRHLLGKAASAPSSAADRGGARIGPRRARFRARLGQELIEAVNRRHSTARVRRLLEAGAPPNVADKKGRTPLHIASARGDSELVDCLLACGADPSRVDCVGNTPARLAAVTGRLDLVGRYLAAGATQADLGRSPVALARDGLARAKRAFTLSGDTASLLQAYRDARSLLRTCLTIQERQSPPTPPRRVASASAPETPTAAPAASSTEPADAEAEEVDSLLLRLEGVRF</sequence>
<evidence type="ECO:0000256" key="3">
    <source>
        <dbReference type="PROSITE-ProRule" id="PRU00023"/>
    </source>
</evidence>
<dbReference type="EMBL" id="NIVC01002293">
    <property type="protein sequence ID" value="PAA59132.1"/>
    <property type="molecule type" value="Genomic_DNA"/>
</dbReference>
<name>A0A267DCN2_9PLAT</name>
<evidence type="ECO:0000256" key="1">
    <source>
        <dbReference type="ARBA" id="ARBA00022737"/>
    </source>
</evidence>
<evidence type="ECO:0000313" key="6">
    <source>
        <dbReference type="EMBL" id="PAA59132.1"/>
    </source>
</evidence>
<dbReference type="SUPFAM" id="SSF48403">
    <property type="entry name" value="Ankyrin repeat"/>
    <property type="match status" value="1"/>
</dbReference>
<dbReference type="AlphaFoldDB" id="A0A267DCN2"/>
<organism evidence="5 7">
    <name type="scientific">Macrostomum lignano</name>
    <dbReference type="NCBI Taxonomy" id="282301"/>
    <lineage>
        <taxon>Eukaryota</taxon>
        <taxon>Metazoa</taxon>
        <taxon>Spiralia</taxon>
        <taxon>Lophotrochozoa</taxon>
        <taxon>Platyhelminthes</taxon>
        <taxon>Rhabditophora</taxon>
        <taxon>Macrostomorpha</taxon>
        <taxon>Macrostomida</taxon>
        <taxon>Macrostomidae</taxon>
        <taxon>Macrostomum</taxon>
    </lineage>
</organism>
<dbReference type="PANTHER" id="PTHR24171">
    <property type="entry name" value="ANKYRIN REPEAT DOMAIN-CONTAINING PROTEIN 39-RELATED"/>
    <property type="match status" value="1"/>
</dbReference>
<evidence type="ECO:0000313" key="5">
    <source>
        <dbReference type="EMBL" id="PAA47031.1"/>
    </source>
</evidence>
<dbReference type="GO" id="GO:0070531">
    <property type="term" value="C:BRCA1-A complex"/>
    <property type="evidence" value="ECO:0007669"/>
    <property type="project" value="TreeGrafter"/>
</dbReference>
<dbReference type="STRING" id="282301.A0A267DCN2"/>
<evidence type="ECO:0000256" key="4">
    <source>
        <dbReference type="SAM" id="MobiDB-lite"/>
    </source>
</evidence>
<dbReference type="GO" id="GO:0085020">
    <property type="term" value="P:protein K6-linked ubiquitination"/>
    <property type="evidence" value="ECO:0007669"/>
    <property type="project" value="TreeGrafter"/>
</dbReference>
<dbReference type="InterPro" id="IPR002110">
    <property type="entry name" value="Ankyrin_rpt"/>
</dbReference>
<dbReference type="InterPro" id="IPR036770">
    <property type="entry name" value="Ankyrin_rpt-contain_sf"/>
</dbReference>
<dbReference type="Proteomes" id="UP000215902">
    <property type="component" value="Unassembled WGS sequence"/>
</dbReference>
<dbReference type="Gene3D" id="1.25.40.20">
    <property type="entry name" value="Ankyrin repeat-containing domain"/>
    <property type="match status" value="1"/>
</dbReference>
<proteinExistence type="predicted"/>
<evidence type="ECO:0000256" key="2">
    <source>
        <dbReference type="ARBA" id="ARBA00023043"/>
    </source>
</evidence>
<comment type="caution">
    <text evidence="5">The sequence shown here is derived from an EMBL/GenBank/DDBJ whole genome shotgun (WGS) entry which is preliminary data.</text>
</comment>
<protein>
    <submittedName>
        <fullName evidence="5">Uncharacterized protein</fullName>
    </submittedName>
</protein>
<feature type="repeat" description="ANK" evidence="3">
    <location>
        <begin position="125"/>
        <end position="157"/>
    </location>
</feature>
<dbReference type="PROSITE" id="PS50088">
    <property type="entry name" value="ANK_REPEAT"/>
    <property type="match status" value="1"/>
</dbReference>
<dbReference type="GO" id="GO:0031436">
    <property type="term" value="C:BRCA1-BARD1 complex"/>
    <property type="evidence" value="ECO:0007669"/>
    <property type="project" value="TreeGrafter"/>
</dbReference>
<dbReference type="GO" id="GO:0004842">
    <property type="term" value="F:ubiquitin-protein transferase activity"/>
    <property type="evidence" value="ECO:0007669"/>
    <property type="project" value="TreeGrafter"/>
</dbReference>
<reference evidence="5 7" key="1">
    <citation type="submission" date="2017-06" db="EMBL/GenBank/DDBJ databases">
        <title>A platform for efficient transgenesis in Macrostomum lignano, a flatworm model organism for stem cell research.</title>
        <authorList>
            <person name="Berezikov E."/>
        </authorList>
    </citation>
    <scope>NUCLEOTIDE SEQUENCE [LARGE SCALE GENOMIC DNA]</scope>
    <source>
        <strain evidence="5">DV1</strain>
        <tissue evidence="5">Whole organism</tissue>
    </source>
</reference>
<feature type="compositionally biased region" description="Low complexity" evidence="4">
    <location>
        <begin position="247"/>
        <end position="266"/>
    </location>
</feature>
<keyword evidence="2 3" id="KW-0040">ANK repeat</keyword>
<feature type="non-terminal residue" evidence="5">
    <location>
        <position position="1"/>
    </location>
</feature>
<feature type="region of interest" description="Disordered" evidence="4">
    <location>
        <begin position="235"/>
        <end position="274"/>
    </location>
</feature>
<feature type="region of interest" description="Disordered" evidence="4">
    <location>
        <begin position="1"/>
        <end position="40"/>
    </location>
</feature>
<gene>
    <name evidence="6" type="ORF">BOX15_Mlig031603g2</name>
    <name evidence="5" type="ORF">BOX15_Mlig031603g4</name>
</gene>
<dbReference type="OrthoDB" id="6279784at2759"/>
<feature type="compositionally biased region" description="Low complexity" evidence="4">
    <location>
        <begin position="1"/>
        <end position="21"/>
    </location>
</feature>
<dbReference type="PANTHER" id="PTHR24171:SF8">
    <property type="entry name" value="BRCA1-ASSOCIATED RING DOMAIN PROTEIN 1"/>
    <property type="match status" value="1"/>
</dbReference>
<dbReference type="SMART" id="SM00248">
    <property type="entry name" value="ANK"/>
    <property type="match status" value="2"/>
</dbReference>
<keyword evidence="7" id="KW-1185">Reference proteome</keyword>
<dbReference type="PROSITE" id="PS50297">
    <property type="entry name" value="ANK_REP_REGION"/>
    <property type="match status" value="1"/>
</dbReference>
<dbReference type="Pfam" id="PF12796">
    <property type="entry name" value="Ank_2"/>
    <property type="match status" value="1"/>
</dbReference>
<evidence type="ECO:0000313" key="7">
    <source>
        <dbReference type="Proteomes" id="UP000215902"/>
    </source>
</evidence>
<dbReference type="EMBL" id="NIVC01004603">
    <property type="protein sequence ID" value="PAA47031.1"/>
    <property type="molecule type" value="Genomic_DNA"/>
</dbReference>